<keyword evidence="4" id="KW-1185">Reference proteome</keyword>
<dbReference type="EMBL" id="CP071182">
    <property type="protein sequence ID" value="QSO48248.1"/>
    <property type="molecule type" value="Genomic_DNA"/>
</dbReference>
<dbReference type="SUPFAM" id="SSF89796">
    <property type="entry name" value="CoA-transferase family III (CaiB/BaiF)"/>
    <property type="match status" value="1"/>
</dbReference>
<evidence type="ECO:0000256" key="2">
    <source>
        <dbReference type="SAM" id="MobiDB-lite"/>
    </source>
</evidence>
<dbReference type="PANTHER" id="PTHR48207:SF3">
    <property type="entry name" value="SUCCINATE--HYDROXYMETHYLGLUTARATE COA-TRANSFERASE"/>
    <property type="match status" value="1"/>
</dbReference>
<dbReference type="Gene3D" id="3.40.50.10540">
    <property type="entry name" value="Crotonobetainyl-coa:carnitine coa-transferase, domain 1"/>
    <property type="match status" value="1"/>
</dbReference>
<reference evidence="3 4" key="1">
    <citation type="submission" date="2021-02" db="EMBL/GenBank/DDBJ databases">
        <title>Alicyclobacillus curvatus sp. nov. and Alicyclobacillus mengziensis sp. nov., two acidophilic bacteria isolated from acid mine drainage.</title>
        <authorList>
            <person name="Huang Y."/>
        </authorList>
    </citation>
    <scope>NUCLEOTIDE SEQUENCE [LARGE SCALE GENOMIC DNA]</scope>
    <source>
        <strain evidence="3 4">S30H14</strain>
    </source>
</reference>
<dbReference type="RefSeq" id="WP_206657584.1">
    <property type="nucleotide sequence ID" value="NZ_CP071182.1"/>
</dbReference>
<gene>
    <name evidence="3" type="ORF">JZ786_04430</name>
</gene>
<dbReference type="PANTHER" id="PTHR48207">
    <property type="entry name" value="SUCCINATE--HYDROXYMETHYLGLUTARATE COA-TRANSFERASE"/>
    <property type="match status" value="1"/>
</dbReference>
<accession>A0A9X7W2U5</accession>
<dbReference type="KEGG" id="afx:JZ786_04430"/>
<evidence type="ECO:0000256" key="1">
    <source>
        <dbReference type="ARBA" id="ARBA00022679"/>
    </source>
</evidence>
<dbReference type="InterPro" id="IPR003673">
    <property type="entry name" value="CoA-Trfase_fam_III"/>
</dbReference>
<name>A0A9X7W2U5_9BACL</name>
<protein>
    <submittedName>
        <fullName evidence="3">CoA transferase</fullName>
    </submittedName>
</protein>
<dbReference type="AlphaFoldDB" id="A0A9X7W2U5"/>
<feature type="region of interest" description="Disordered" evidence="2">
    <location>
        <begin position="384"/>
        <end position="403"/>
    </location>
</feature>
<evidence type="ECO:0000313" key="3">
    <source>
        <dbReference type="EMBL" id="QSO48248.1"/>
    </source>
</evidence>
<dbReference type="InterPro" id="IPR023606">
    <property type="entry name" value="CoA-Trfase_III_dom_1_sf"/>
</dbReference>
<feature type="compositionally biased region" description="Polar residues" evidence="2">
    <location>
        <begin position="393"/>
        <end position="403"/>
    </location>
</feature>
<organism evidence="3 4">
    <name type="scientific">Alicyclobacillus mengziensis</name>
    <dbReference type="NCBI Taxonomy" id="2931921"/>
    <lineage>
        <taxon>Bacteria</taxon>
        <taxon>Bacillati</taxon>
        <taxon>Bacillota</taxon>
        <taxon>Bacilli</taxon>
        <taxon>Bacillales</taxon>
        <taxon>Alicyclobacillaceae</taxon>
        <taxon>Alicyclobacillus</taxon>
    </lineage>
</organism>
<dbReference type="Pfam" id="PF02515">
    <property type="entry name" value="CoA_transf_3"/>
    <property type="match status" value="1"/>
</dbReference>
<evidence type="ECO:0000313" key="4">
    <source>
        <dbReference type="Proteomes" id="UP000663505"/>
    </source>
</evidence>
<dbReference type="InterPro" id="IPR050483">
    <property type="entry name" value="CoA-transferase_III_domain"/>
</dbReference>
<dbReference type="InterPro" id="IPR044855">
    <property type="entry name" value="CoA-Trfase_III_dom3_sf"/>
</dbReference>
<dbReference type="GO" id="GO:0008410">
    <property type="term" value="F:CoA-transferase activity"/>
    <property type="evidence" value="ECO:0007669"/>
    <property type="project" value="TreeGrafter"/>
</dbReference>
<dbReference type="Gene3D" id="3.30.1540.10">
    <property type="entry name" value="formyl-coa transferase, domain 3"/>
    <property type="match status" value="1"/>
</dbReference>
<dbReference type="Proteomes" id="UP000663505">
    <property type="component" value="Chromosome"/>
</dbReference>
<sequence length="403" mass="44126">MRASLDGVRVLDLTQIMAGPFATMLLADLGADVIKIEKPSGGDDSRRMGEILKGESAAFMTLNRNKRGIVLDLRSDDGKSILWKLIDTADVLVENFRPGTMDKLGFSYDAVHTRNPRLIYCSISGFGQTGPWRDRGGFDLVAQAMSGVLSVTGGPDSPAKVGVPISDLNAGLFASHAILAALYHREHSHQGQRIETSLLEAAMAYTIWESNEYWVTGHTPSRLGTAHRASAPYQVFQTSDGFIAIGAANQRTWEKLTEATLHPELKEDTRFVTNQDRMKNLPELINQLTHIFVKKSTDEWLDIMDTYGVPSGPVLTVPQVYEHPQVIARGMDLQTQHPTVGTVHTIGFPVKYSGTPPVLRHPGPILGQHTKEVLTELGLSSEDIKELEEKGVTTPNTGTAKAH</sequence>
<proteinExistence type="predicted"/>
<keyword evidence="1 3" id="KW-0808">Transferase</keyword>